<dbReference type="PATRIC" id="fig|758793.3.peg.1496"/>
<sequence length="69" mass="7568">MRRTHFATVIVTAALAVSATSVFARDDGPRFAQDRLDAIVAQHQEASRHIAQTPSQEKRAQHKTQQGAS</sequence>
<dbReference type="EMBL" id="AP013058">
    <property type="protein sequence ID" value="BAN23249.1"/>
    <property type="molecule type" value="Genomic_DNA"/>
</dbReference>
<dbReference type="AlphaFoldDB" id="R4WH18"/>
<name>R4WH18_9BURK</name>
<keyword evidence="4" id="KW-1185">Reference proteome</keyword>
<dbReference type="KEGG" id="buo:BRPE64_ACDS14950"/>
<gene>
    <name evidence="3" type="ORF">BRPE64_ACDS14950</name>
</gene>
<feature type="chain" id="PRO_5004380820" evidence="2">
    <location>
        <begin position="25"/>
        <end position="69"/>
    </location>
</feature>
<dbReference type="RefSeq" id="WP_016345403.1">
    <property type="nucleotide sequence ID" value="NC_021287.1"/>
</dbReference>
<evidence type="ECO:0000313" key="4">
    <source>
        <dbReference type="Proteomes" id="UP000013966"/>
    </source>
</evidence>
<dbReference type="OrthoDB" id="9035778at2"/>
<organism evidence="3 4">
    <name type="scientific">Caballeronia insecticola</name>
    <dbReference type="NCBI Taxonomy" id="758793"/>
    <lineage>
        <taxon>Bacteria</taxon>
        <taxon>Pseudomonadati</taxon>
        <taxon>Pseudomonadota</taxon>
        <taxon>Betaproteobacteria</taxon>
        <taxon>Burkholderiales</taxon>
        <taxon>Burkholderiaceae</taxon>
        <taxon>Caballeronia</taxon>
    </lineage>
</organism>
<keyword evidence="2" id="KW-0732">Signal</keyword>
<feature type="region of interest" description="Disordered" evidence="1">
    <location>
        <begin position="43"/>
        <end position="69"/>
    </location>
</feature>
<dbReference type="STRING" id="758793.BRPE64_ACDS14950"/>
<reference evidence="3 4" key="1">
    <citation type="journal article" date="2013" name="Genome Announc.">
        <title>Complete Genome Sequence of Burkholderia sp. Strain RPE64, Bacterial Symbiont of the Bean Bug Riptortus pedestris.</title>
        <authorList>
            <person name="Shibata T.F."/>
            <person name="Maeda T."/>
            <person name="Nikoh N."/>
            <person name="Yamaguchi K."/>
            <person name="Oshima K."/>
            <person name="Hattori M."/>
            <person name="Nishiyama T."/>
            <person name="Hasebe M."/>
            <person name="Fukatsu T."/>
            <person name="Kikuchi Y."/>
            <person name="Shigenobu S."/>
        </authorList>
    </citation>
    <scope>NUCLEOTIDE SEQUENCE [LARGE SCALE GENOMIC DNA]</scope>
</reference>
<dbReference type="Proteomes" id="UP000013966">
    <property type="component" value="Chromosome 1"/>
</dbReference>
<reference evidence="3 4" key="2">
    <citation type="journal article" date="2018" name="Int. J. Syst. Evol. Microbiol.">
        <title>Burkholderia insecticola sp. nov., a gut symbiotic bacterium of the bean bug Riptortus pedestris.</title>
        <authorList>
            <person name="Takeshita K."/>
            <person name="Tamaki H."/>
            <person name="Ohbayashi T."/>
            <person name="Meng X.-Y."/>
            <person name="Sone T."/>
            <person name="Mitani Y."/>
            <person name="Peeters C."/>
            <person name="Kikuchi Y."/>
            <person name="Vandamme P."/>
        </authorList>
    </citation>
    <scope>NUCLEOTIDE SEQUENCE [LARGE SCALE GENOMIC DNA]</scope>
    <source>
        <strain evidence="3">RPE64</strain>
    </source>
</reference>
<evidence type="ECO:0000256" key="2">
    <source>
        <dbReference type="SAM" id="SignalP"/>
    </source>
</evidence>
<evidence type="ECO:0000256" key="1">
    <source>
        <dbReference type="SAM" id="MobiDB-lite"/>
    </source>
</evidence>
<proteinExistence type="predicted"/>
<protein>
    <submittedName>
        <fullName evidence="3">Uncharacterized protein</fullName>
    </submittedName>
</protein>
<evidence type="ECO:0000313" key="3">
    <source>
        <dbReference type="EMBL" id="BAN23249.1"/>
    </source>
</evidence>
<accession>R4WH18</accession>
<feature type="signal peptide" evidence="2">
    <location>
        <begin position="1"/>
        <end position="24"/>
    </location>
</feature>
<dbReference type="HOGENOM" id="CLU_2767894_0_0_4"/>